<proteinExistence type="predicted"/>
<accession>A0A067DRU8</accession>
<feature type="transmembrane region" description="Helical" evidence="1">
    <location>
        <begin position="78"/>
        <end position="101"/>
    </location>
</feature>
<reference evidence="3 4" key="1">
    <citation type="submission" date="2014-04" db="EMBL/GenBank/DDBJ databases">
        <authorList>
            <consortium name="International Citrus Genome Consortium"/>
            <person name="Gmitter F."/>
            <person name="Chen C."/>
            <person name="Farmerie W."/>
            <person name="Harkins T."/>
            <person name="Desany B."/>
            <person name="Mohiuddin M."/>
            <person name="Kodira C."/>
            <person name="Borodovsky M."/>
            <person name="Lomsadze A."/>
            <person name="Burns P."/>
            <person name="Jenkins J."/>
            <person name="Prochnik S."/>
            <person name="Shu S."/>
            <person name="Chapman J."/>
            <person name="Pitluck S."/>
            <person name="Schmutz J."/>
            <person name="Rokhsar D."/>
        </authorList>
    </citation>
    <scope>NUCLEOTIDE SEQUENCE</scope>
</reference>
<keyword evidence="1" id="KW-1133">Transmembrane helix</keyword>
<feature type="non-terminal residue" evidence="3">
    <location>
        <position position="142"/>
    </location>
</feature>
<dbReference type="InterPro" id="IPR026961">
    <property type="entry name" value="PGG_dom"/>
</dbReference>
<dbReference type="Proteomes" id="UP000027120">
    <property type="component" value="Unassembled WGS sequence"/>
</dbReference>
<keyword evidence="1" id="KW-0812">Transmembrane</keyword>
<dbReference type="EMBL" id="KK785246">
    <property type="protein sequence ID" value="KDO45568.1"/>
    <property type="molecule type" value="Genomic_DNA"/>
</dbReference>
<evidence type="ECO:0000259" key="2">
    <source>
        <dbReference type="Pfam" id="PF13962"/>
    </source>
</evidence>
<dbReference type="PANTHER" id="PTHR24177">
    <property type="entry name" value="CASKIN"/>
    <property type="match status" value="1"/>
</dbReference>
<dbReference type="Pfam" id="PF13962">
    <property type="entry name" value="PGG"/>
    <property type="match status" value="1"/>
</dbReference>
<dbReference type="AlphaFoldDB" id="A0A067DRU8"/>
<name>A0A067DRU8_CITSI</name>
<dbReference type="STRING" id="2711.A0A067DRU8"/>
<feature type="transmembrane region" description="Helical" evidence="1">
    <location>
        <begin position="121"/>
        <end position="141"/>
    </location>
</feature>
<organism evidence="3 4">
    <name type="scientific">Citrus sinensis</name>
    <name type="common">Sweet orange</name>
    <name type="synonym">Citrus aurantium var. sinensis</name>
    <dbReference type="NCBI Taxonomy" id="2711"/>
    <lineage>
        <taxon>Eukaryota</taxon>
        <taxon>Viridiplantae</taxon>
        <taxon>Streptophyta</taxon>
        <taxon>Embryophyta</taxon>
        <taxon>Tracheophyta</taxon>
        <taxon>Spermatophyta</taxon>
        <taxon>Magnoliopsida</taxon>
        <taxon>eudicotyledons</taxon>
        <taxon>Gunneridae</taxon>
        <taxon>Pentapetalae</taxon>
        <taxon>rosids</taxon>
        <taxon>malvids</taxon>
        <taxon>Sapindales</taxon>
        <taxon>Rutaceae</taxon>
        <taxon>Aurantioideae</taxon>
        <taxon>Citrus</taxon>
    </lineage>
</organism>
<sequence>MGVIEIVEKILDAFLVAIQEEDTNGKNIVLLAYTDVFENHQPSSLIPGATLQMQYEIKWYKEHFTKTHKKLGKRGSKWLIKTSKACFVFAMLIANVAFAASTTVSGVLNEDYGRPILLEEIAFHIFAISLLVYLCFLGTTLI</sequence>
<keyword evidence="1" id="KW-0472">Membrane</keyword>
<evidence type="ECO:0000256" key="1">
    <source>
        <dbReference type="SAM" id="Phobius"/>
    </source>
</evidence>
<keyword evidence="4" id="KW-1185">Reference proteome</keyword>
<dbReference type="PANTHER" id="PTHR24177:SF470">
    <property type="entry name" value="ANKYRIN REPEAT PROTEIN"/>
    <property type="match status" value="1"/>
</dbReference>
<evidence type="ECO:0000313" key="4">
    <source>
        <dbReference type="Proteomes" id="UP000027120"/>
    </source>
</evidence>
<feature type="domain" description="PGG" evidence="2">
    <location>
        <begin position="77"/>
        <end position="130"/>
    </location>
</feature>
<protein>
    <recommendedName>
        <fullName evidence="2">PGG domain-containing protein</fullName>
    </recommendedName>
</protein>
<gene>
    <name evidence="3" type="ORF">CISIN_1g045880mg</name>
</gene>
<evidence type="ECO:0000313" key="3">
    <source>
        <dbReference type="EMBL" id="KDO45568.1"/>
    </source>
</evidence>